<name>A0A5N5KSA8_PANHP</name>
<evidence type="ECO:0000256" key="2">
    <source>
        <dbReference type="PROSITE-ProRule" id="PRU00192"/>
    </source>
</evidence>
<feature type="domain" description="SH3" evidence="4">
    <location>
        <begin position="34"/>
        <end position="94"/>
    </location>
</feature>
<keyword evidence="6" id="KW-1185">Reference proteome</keyword>
<dbReference type="Pfam" id="PF07653">
    <property type="entry name" value="SH3_2"/>
    <property type="match status" value="1"/>
</dbReference>
<reference evidence="5 6" key="1">
    <citation type="submission" date="2019-06" db="EMBL/GenBank/DDBJ databases">
        <title>A chromosome-scale genome assembly of the striped catfish, Pangasianodon hypophthalmus.</title>
        <authorList>
            <person name="Wen M."/>
            <person name="Zahm M."/>
            <person name="Roques C."/>
            <person name="Cabau C."/>
            <person name="Klopp C."/>
            <person name="Donnadieu C."/>
            <person name="Jouanno E."/>
            <person name="Avarre J.-C."/>
            <person name="Campet M."/>
            <person name="Ha T.T.T."/>
            <person name="Dugue R."/>
            <person name="Lampietro C."/>
            <person name="Louis A."/>
            <person name="Herpin A."/>
            <person name="Echchiki A."/>
            <person name="Berthelot C."/>
            <person name="Parey E."/>
            <person name="Roest-Crollius H."/>
            <person name="Braasch I."/>
            <person name="Postlethwait J."/>
            <person name="Bobe J."/>
            <person name="Montfort J."/>
            <person name="Bouchez O."/>
            <person name="Begum T."/>
            <person name="Schartl M."/>
            <person name="Guiguen Y."/>
        </authorList>
    </citation>
    <scope>NUCLEOTIDE SEQUENCE [LARGE SCALE GENOMIC DNA]</scope>
    <source>
        <strain evidence="5 6">Indonesia</strain>
        <tissue evidence="5">Blood</tissue>
    </source>
</reference>
<evidence type="ECO:0000259" key="4">
    <source>
        <dbReference type="PROSITE" id="PS50002"/>
    </source>
</evidence>
<dbReference type="Gene3D" id="2.30.30.40">
    <property type="entry name" value="SH3 Domains"/>
    <property type="match status" value="1"/>
</dbReference>
<protein>
    <recommendedName>
        <fullName evidence="4">SH3 domain-containing protein</fullName>
    </recommendedName>
</protein>
<dbReference type="CDD" id="cd00174">
    <property type="entry name" value="SH3"/>
    <property type="match status" value="1"/>
</dbReference>
<dbReference type="AlphaFoldDB" id="A0A5N5KSA8"/>
<comment type="caution">
    <text evidence="5">The sequence shown here is derived from an EMBL/GenBank/DDBJ whole genome shotgun (WGS) entry which is preliminary data.</text>
</comment>
<dbReference type="InterPro" id="IPR036028">
    <property type="entry name" value="SH3-like_dom_sf"/>
</dbReference>
<organism evidence="5 6">
    <name type="scientific">Pangasianodon hypophthalmus</name>
    <name type="common">Striped catfish</name>
    <name type="synonym">Helicophagus hypophthalmus</name>
    <dbReference type="NCBI Taxonomy" id="310915"/>
    <lineage>
        <taxon>Eukaryota</taxon>
        <taxon>Metazoa</taxon>
        <taxon>Chordata</taxon>
        <taxon>Craniata</taxon>
        <taxon>Vertebrata</taxon>
        <taxon>Euteleostomi</taxon>
        <taxon>Actinopterygii</taxon>
        <taxon>Neopterygii</taxon>
        <taxon>Teleostei</taxon>
        <taxon>Ostariophysi</taxon>
        <taxon>Siluriformes</taxon>
        <taxon>Pangasiidae</taxon>
        <taxon>Pangasianodon</taxon>
    </lineage>
</organism>
<evidence type="ECO:0000313" key="5">
    <source>
        <dbReference type="EMBL" id="KAB5533269.1"/>
    </source>
</evidence>
<sequence>MQHIYMQSDEHFQVFTTVLTPQVRRRRRHRYRCEEPDKVVVAHSYVPQWPDEMELTRGDIVQVLSKQDESRWFGQLRNGQQGYFPASCVIELSHNTDHRDGAAKNDEGLGRRCSVQVESVVILRERAGGGRQQAPRGGGREEGPFLTLKQDAQAPSSAHSSPSLLHRILSKHLRKSQCQGASNGAIEHD</sequence>
<dbReference type="SUPFAM" id="SSF50044">
    <property type="entry name" value="SH3-domain"/>
    <property type="match status" value="1"/>
</dbReference>
<dbReference type="SMART" id="SM00326">
    <property type="entry name" value="SH3"/>
    <property type="match status" value="1"/>
</dbReference>
<feature type="region of interest" description="Disordered" evidence="3">
    <location>
        <begin position="125"/>
        <end position="144"/>
    </location>
</feature>
<dbReference type="InterPro" id="IPR001452">
    <property type="entry name" value="SH3_domain"/>
</dbReference>
<evidence type="ECO:0000313" key="6">
    <source>
        <dbReference type="Proteomes" id="UP000327468"/>
    </source>
</evidence>
<proteinExistence type="predicted"/>
<dbReference type="EMBL" id="VFJC01000023">
    <property type="protein sequence ID" value="KAB5533269.1"/>
    <property type="molecule type" value="Genomic_DNA"/>
</dbReference>
<evidence type="ECO:0000256" key="3">
    <source>
        <dbReference type="SAM" id="MobiDB-lite"/>
    </source>
</evidence>
<dbReference type="PROSITE" id="PS50002">
    <property type="entry name" value="SH3"/>
    <property type="match status" value="1"/>
</dbReference>
<dbReference type="Proteomes" id="UP000327468">
    <property type="component" value="Chromosome 22"/>
</dbReference>
<keyword evidence="1 2" id="KW-0728">SH3 domain</keyword>
<accession>A0A5N5KSA8</accession>
<dbReference type="OrthoDB" id="5340910at2759"/>
<evidence type="ECO:0000256" key="1">
    <source>
        <dbReference type="ARBA" id="ARBA00022443"/>
    </source>
</evidence>
<gene>
    <name evidence="5" type="ORF">PHYPO_G00129860</name>
</gene>